<name>A0AAN4MW79_BACFG</name>
<organism evidence="2 3">
    <name type="scientific">Bacteroides fragilis str. 1007-1-F #10</name>
    <dbReference type="NCBI Taxonomy" id="1339295"/>
    <lineage>
        <taxon>Bacteria</taxon>
        <taxon>Pseudomonadati</taxon>
        <taxon>Bacteroidota</taxon>
        <taxon>Bacteroidia</taxon>
        <taxon>Bacteroidales</taxon>
        <taxon>Bacteroidaceae</taxon>
        <taxon>Bacteroides</taxon>
    </lineage>
</organism>
<sequence length="57" mass="6028">MFKIKFMKNYLLFGALALSVLGSCSNDDVVDINKGSGISFRASLDKAVASRAAGTID</sequence>
<dbReference type="Proteomes" id="UP000022433">
    <property type="component" value="Unassembled WGS sequence"/>
</dbReference>
<evidence type="ECO:0000313" key="2">
    <source>
        <dbReference type="EMBL" id="EYA11840.1"/>
    </source>
</evidence>
<evidence type="ECO:0008006" key="4">
    <source>
        <dbReference type="Google" id="ProtNLM"/>
    </source>
</evidence>
<dbReference type="EMBL" id="JGEA01000076">
    <property type="protein sequence ID" value="EYA11840.1"/>
    <property type="molecule type" value="Genomic_DNA"/>
</dbReference>
<feature type="signal peptide" evidence="1">
    <location>
        <begin position="1"/>
        <end position="26"/>
    </location>
</feature>
<protein>
    <recommendedName>
        <fullName evidence="4">Fimbrillin family protein</fullName>
    </recommendedName>
</protein>
<keyword evidence="1" id="KW-0732">Signal</keyword>
<accession>A0AAN4MW79</accession>
<evidence type="ECO:0000256" key="1">
    <source>
        <dbReference type="SAM" id="SignalP"/>
    </source>
</evidence>
<feature type="non-terminal residue" evidence="2">
    <location>
        <position position="57"/>
    </location>
</feature>
<comment type="caution">
    <text evidence="2">The sequence shown here is derived from an EMBL/GenBank/DDBJ whole genome shotgun (WGS) entry which is preliminary data.</text>
</comment>
<feature type="chain" id="PRO_5042993522" description="Fimbrillin family protein" evidence="1">
    <location>
        <begin position="27"/>
        <end position="57"/>
    </location>
</feature>
<evidence type="ECO:0000313" key="3">
    <source>
        <dbReference type="Proteomes" id="UP000022433"/>
    </source>
</evidence>
<dbReference type="PROSITE" id="PS51257">
    <property type="entry name" value="PROKAR_LIPOPROTEIN"/>
    <property type="match status" value="1"/>
</dbReference>
<dbReference type="AlphaFoldDB" id="A0AAN4MW79"/>
<reference evidence="2 3" key="1">
    <citation type="submission" date="2014-02" db="EMBL/GenBank/DDBJ databases">
        <authorList>
            <person name="Sears C."/>
            <person name="Carroll K."/>
            <person name="Sack B.R."/>
            <person name="Qadri F."/>
            <person name="Myers L.L."/>
            <person name="Chung G.-T."/>
            <person name="Escheverria P."/>
            <person name="Fraser C.M."/>
            <person name="Sadzewicz L."/>
            <person name="Shefchek K.A."/>
            <person name="Tallon L."/>
            <person name="Das S.P."/>
            <person name="Daugherty S."/>
            <person name="Mongodin E.F."/>
        </authorList>
    </citation>
    <scope>NUCLEOTIDE SEQUENCE [LARGE SCALE GENOMIC DNA]</scope>
    <source>
        <strain evidence="2 3">1007-1-F #10</strain>
    </source>
</reference>
<gene>
    <name evidence="2" type="ORF">M104_5133</name>
</gene>
<proteinExistence type="predicted"/>